<dbReference type="InterPro" id="IPR052096">
    <property type="entry name" value="Endocannabinoid_amidase"/>
</dbReference>
<evidence type="ECO:0000313" key="4">
    <source>
        <dbReference type="EMBL" id="KAJ6641965.1"/>
    </source>
</evidence>
<keyword evidence="5" id="KW-1185">Reference proteome</keyword>
<dbReference type="InterPro" id="IPR023631">
    <property type="entry name" value="Amidase_dom"/>
</dbReference>
<keyword evidence="2" id="KW-0732">Signal</keyword>
<evidence type="ECO:0000256" key="1">
    <source>
        <dbReference type="PIRSR" id="PIRSR001221-1"/>
    </source>
</evidence>
<dbReference type="GO" id="GO:0004040">
    <property type="term" value="F:amidase activity"/>
    <property type="evidence" value="ECO:0007669"/>
    <property type="project" value="TreeGrafter"/>
</dbReference>
<name>A0A9Q0S3B8_9DIPT</name>
<dbReference type="OrthoDB" id="6428749at2759"/>
<dbReference type="Proteomes" id="UP001151699">
    <property type="component" value="Chromosome B"/>
</dbReference>
<dbReference type="GO" id="GO:0009062">
    <property type="term" value="P:fatty acid catabolic process"/>
    <property type="evidence" value="ECO:0007669"/>
    <property type="project" value="TreeGrafter"/>
</dbReference>
<dbReference type="PANTHER" id="PTHR45847">
    <property type="entry name" value="FATTY ACID AMIDE HYDROLASE"/>
    <property type="match status" value="1"/>
</dbReference>
<dbReference type="AlphaFoldDB" id="A0A9Q0S3B8"/>
<gene>
    <name evidence="4" type="primary">faah-1_1</name>
    <name evidence="4" type="ORF">Bhyg_06910</name>
</gene>
<dbReference type="Gene3D" id="3.90.1300.10">
    <property type="entry name" value="Amidase signature (AS) domain"/>
    <property type="match status" value="1"/>
</dbReference>
<feature type="active site" description="Acyl-ester intermediate" evidence="1">
    <location>
        <position position="241"/>
    </location>
</feature>
<dbReference type="SUPFAM" id="SSF75304">
    <property type="entry name" value="Amidase signature (AS) enzymes"/>
    <property type="match status" value="1"/>
</dbReference>
<feature type="signal peptide" evidence="2">
    <location>
        <begin position="1"/>
        <end position="19"/>
    </location>
</feature>
<evidence type="ECO:0000259" key="3">
    <source>
        <dbReference type="Pfam" id="PF01425"/>
    </source>
</evidence>
<feature type="domain" description="Amidase" evidence="3">
    <location>
        <begin position="91"/>
        <end position="575"/>
    </location>
</feature>
<sequence length="589" mass="65667">MLVFRLVIPFLLLLNFVVSHKICANEDDDQKLMNESRRIQRAIATRQAQRNETFRQIRKTYILDNAAKKILEIPAMDLIQKLQTRSLNATEVLQAYLAQAISIQYKFNCITEFVPFAMETAQKLDKQPTVQGPLHGVPICVKDDQDVIGMDTTLGLGKNLNIPASSNSVIVQSLLDLGAVVFCKTNVPQTLFSYSNNNPIYGETLNTRNVRLAPGGSSTGSGSLISGGGGVFATGSDFGGSLRIPAHFSGICSLKPTRKRLSDKGMLQILPKAVGCMFPPFHASIPGVLAKDADTIAYVFRAMLTDAQQNDYDPKVVPIPWNEKLFKSTRPLKFGYYTSLSFFPAIGDTISTVLNCKKELEKLGHIFVPFEIENDWDITKKMFDVLAVDYGPKSHLKKLFENEPVAKGLETLRSMCGRPDWRRQLDSILSNVSRSGHPKYSARDTLLAQAGISQYRDRDVWDMIYWKKELTSKFLRQMQEADMDLILAPVFPFPACRVNDPGPLFGATVYTFIWSYLNFPAGVVPFGTETGQNIDSYDDEGDALLKLAKESIKESIGSPIGVQIIGKPFKEELVLRAMTELHNKIKSNK</sequence>
<feature type="chain" id="PRO_5040211487" evidence="2">
    <location>
        <begin position="20"/>
        <end position="589"/>
    </location>
</feature>
<evidence type="ECO:0000256" key="2">
    <source>
        <dbReference type="SAM" id="SignalP"/>
    </source>
</evidence>
<accession>A0A9Q0S3B8</accession>
<evidence type="ECO:0000313" key="5">
    <source>
        <dbReference type="Proteomes" id="UP001151699"/>
    </source>
</evidence>
<organism evidence="4 5">
    <name type="scientific">Pseudolycoriella hygida</name>
    <dbReference type="NCBI Taxonomy" id="35572"/>
    <lineage>
        <taxon>Eukaryota</taxon>
        <taxon>Metazoa</taxon>
        <taxon>Ecdysozoa</taxon>
        <taxon>Arthropoda</taxon>
        <taxon>Hexapoda</taxon>
        <taxon>Insecta</taxon>
        <taxon>Pterygota</taxon>
        <taxon>Neoptera</taxon>
        <taxon>Endopterygota</taxon>
        <taxon>Diptera</taxon>
        <taxon>Nematocera</taxon>
        <taxon>Sciaroidea</taxon>
        <taxon>Sciaridae</taxon>
        <taxon>Pseudolycoriella</taxon>
    </lineage>
</organism>
<proteinExistence type="predicted"/>
<dbReference type="PIRSF" id="PIRSF001221">
    <property type="entry name" value="Amidase_fungi"/>
    <property type="match status" value="1"/>
</dbReference>
<feature type="active site" description="Charge relay system" evidence="1">
    <location>
        <position position="217"/>
    </location>
</feature>
<comment type="caution">
    <text evidence="4">The sequence shown here is derived from an EMBL/GenBank/DDBJ whole genome shotgun (WGS) entry which is preliminary data.</text>
</comment>
<dbReference type="EMBL" id="WJQU01000002">
    <property type="protein sequence ID" value="KAJ6641965.1"/>
    <property type="molecule type" value="Genomic_DNA"/>
</dbReference>
<keyword evidence="4" id="KW-0378">Hydrolase</keyword>
<dbReference type="PANTHER" id="PTHR45847:SF6">
    <property type="entry name" value="FATTY ACID AMIDE HYDROLASE"/>
    <property type="match status" value="1"/>
</dbReference>
<dbReference type="Pfam" id="PF01425">
    <property type="entry name" value="Amidase"/>
    <property type="match status" value="1"/>
</dbReference>
<reference evidence="4" key="1">
    <citation type="submission" date="2022-07" db="EMBL/GenBank/DDBJ databases">
        <authorList>
            <person name="Trinca V."/>
            <person name="Uliana J.V.C."/>
            <person name="Torres T.T."/>
            <person name="Ward R.J."/>
            <person name="Monesi N."/>
        </authorList>
    </citation>
    <scope>NUCLEOTIDE SEQUENCE</scope>
    <source>
        <strain evidence="4">HSMRA1968</strain>
        <tissue evidence="4">Whole embryos</tissue>
    </source>
</reference>
<feature type="active site" description="Charge relay system" evidence="1">
    <location>
        <position position="142"/>
    </location>
</feature>
<dbReference type="InterPro" id="IPR036928">
    <property type="entry name" value="AS_sf"/>
</dbReference>
<protein>
    <submittedName>
        <fullName evidence="4">Fatty acid amide hydrolase 1</fullName>
    </submittedName>
</protein>
<dbReference type="GO" id="GO:0017064">
    <property type="term" value="F:fatty acid amide hydrolase activity"/>
    <property type="evidence" value="ECO:0007669"/>
    <property type="project" value="TreeGrafter"/>
</dbReference>